<feature type="transmembrane region" description="Helical" evidence="1">
    <location>
        <begin position="6"/>
        <end position="27"/>
    </location>
</feature>
<protein>
    <submittedName>
        <fullName evidence="2">Uncharacterized protein</fullName>
    </submittedName>
</protein>
<comment type="caution">
    <text evidence="2">The sequence shown here is derived from an EMBL/GenBank/DDBJ whole genome shotgun (WGS) entry which is preliminary data.</text>
</comment>
<feature type="transmembrane region" description="Helical" evidence="1">
    <location>
        <begin position="56"/>
        <end position="74"/>
    </location>
</feature>
<reference evidence="2" key="1">
    <citation type="submission" date="2023-07" db="EMBL/GenBank/DDBJ databases">
        <title>Genomic Encyclopedia of Type Strains, Phase IV (KMG-IV): sequencing the most valuable type-strain genomes for metagenomic binning, comparative biology and taxonomic classification.</title>
        <authorList>
            <person name="Goeker M."/>
        </authorList>
    </citation>
    <scope>NUCLEOTIDE SEQUENCE [LARGE SCALE GENOMIC DNA]</scope>
    <source>
        <strain evidence="2">JSM 076093</strain>
    </source>
</reference>
<evidence type="ECO:0000256" key="1">
    <source>
        <dbReference type="SAM" id="Phobius"/>
    </source>
</evidence>
<gene>
    <name evidence="2" type="ORF">QO000_002946</name>
</gene>
<keyword evidence="1" id="KW-1133">Transmembrane helix</keyword>
<evidence type="ECO:0000313" key="2">
    <source>
        <dbReference type="EMBL" id="MDQ0483962.1"/>
    </source>
</evidence>
<sequence length="76" mass="8666">MLITLIWFLVPTSMGVTFLICGLREVWRERKRKMSVRDYLDSLLEFTVIPTTSEGIHILVGVILILIGVISLFITS</sequence>
<proteinExistence type="predicted"/>
<keyword evidence="1" id="KW-0472">Membrane</keyword>
<dbReference type="Proteomes" id="UP001226720">
    <property type="component" value="Unassembled WGS sequence"/>
</dbReference>
<dbReference type="EMBL" id="JAUSWM010000005">
    <property type="protein sequence ID" value="MDQ0483962.1"/>
    <property type="molecule type" value="Genomic_DNA"/>
</dbReference>
<keyword evidence="1" id="KW-0812">Transmembrane</keyword>
<name>A0ABU0K3M1_9BACL</name>
<evidence type="ECO:0000313" key="3">
    <source>
        <dbReference type="Proteomes" id="UP001226720"/>
    </source>
</evidence>
<accession>A0ABU0K3M1</accession>
<keyword evidence="3" id="KW-1185">Reference proteome</keyword>
<organism evidence="2 3">
    <name type="scientific">Guptibacillus hwajinpoensis</name>
    <dbReference type="NCBI Taxonomy" id="208199"/>
    <lineage>
        <taxon>Bacteria</taxon>
        <taxon>Bacillati</taxon>
        <taxon>Bacillota</taxon>
        <taxon>Bacilli</taxon>
        <taxon>Bacillales</taxon>
        <taxon>Guptibacillaceae</taxon>
        <taxon>Guptibacillus</taxon>
    </lineage>
</organism>